<organism evidence="1 2">
    <name type="scientific">Pseudocercospora musae</name>
    <dbReference type="NCBI Taxonomy" id="113226"/>
    <lineage>
        <taxon>Eukaryota</taxon>
        <taxon>Fungi</taxon>
        <taxon>Dikarya</taxon>
        <taxon>Ascomycota</taxon>
        <taxon>Pezizomycotina</taxon>
        <taxon>Dothideomycetes</taxon>
        <taxon>Dothideomycetidae</taxon>
        <taxon>Mycosphaerellales</taxon>
        <taxon>Mycosphaerellaceae</taxon>
        <taxon>Pseudocercospora</taxon>
    </lineage>
</organism>
<comment type="caution">
    <text evidence="1">The sequence shown here is derived from an EMBL/GenBank/DDBJ whole genome shotgun (WGS) entry which is preliminary data.</text>
</comment>
<protein>
    <submittedName>
        <fullName evidence="1">Uncharacterized protein</fullName>
    </submittedName>
</protein>
<dbReference type="AlphaFoldDB" id="A0A139I221"/>
<proteinExistence type="predicted"/>
<dbReference type="EMBL" id="LFZO01000406">
    <property type="protein sequence ID" value="KXT08745.1"/>
    <property type="molecule type" value="Genomic_DNA"/>
</dbReference>
<dbReference type="OrthoDB" id="10006023at2759"/>
<reference evidence="1 2" key="1">
    <citation type="submission" date="2015-07" db="EMBL/GenBank/DDBJ databases">
        <title>Comparative genomics of the Sigatoka disease complex on banana suggests a link between parallel evolutionary changes in Pseudocercospora fijiensis and Pseudocercospora eumusae and increased virulence on the banana host.</title>
        <authorList>
            <person name="Chang T.-C."/>
            <person name="Salvucci A."/>
            <person name="Crous P.W."/>
            <person name="Stergiopoulos I."/>
        </authorList>
    </citation>
    <scope>NUCLEOTIDE SEQUENCE [LARGE SCALE GENOMIC DNA]</scope>
    <source>
        <strain evidence="1 2">CBS 116634</strain>
    </source>
</reference>
<evidence type="ECO:0000313" key="2">
    <source>
        <dbReference type="Proteomes" id="UP000073492"/>
    </source>
</evidence>
<accession>A0A139I221</accession>
<sequence length="251" mass="27562">MLSFTKQTLPRKNTSRLETLLFDDGRSRAWFKHDTVLASSSVTQPVIAVNRLPPCLPGDESLTASTNSAGPAAANSALAPPLHYHHSQAETFLVKAGHAAFYTYHPPSSRLWSTLMPFTSYTCKVEVAGPEQSVLIPKGVVHTFRNASANSELELEFALSPTLSSSVSAGLTTEEIFFRNTWSYRQDCTKAASQRSLLQVMCFNWQGGVVLMLPGCGRLLSRILGSIGALFGRYVVGYQYSYDEYARKGLQ</sequence>
<dbReference type="CDD" id="cd02208">
    <property type="entry name" value="cupin_RmlC-like"/>
    <property type="match status" value="1"/>
</dbReference>
<dbReference type="Proteomes" id="UP000073492">
    <property type="component" value="Unassembled WGS sequence"/>
</dbReference>
<evidence type="ECO:0000313" key="1">
    <source>
        <dbReference type="EMBL" id="KXT08745.1"/>
    </source>
</evidence>
<dbReference type="InterPro" id="IPR014710">
    <property type="entry name" value="RmlC-like_jellyroll"/>
</dbReference>
<keyword evidence="2" id="KW-1185">Reference proteome</keyword>
<dbReference type="Gene3D" id="2.60.120.10">
    <property type="entry name" value="Jelly Rolls"/>
    <property type="match status" value="1"/>
</dbReference>
<dbReference type="InterPro" id="IPR011051">
    <property type="entry name" value="RmlC_Cupin_sf"/>
</dbReference>
<gene>
    <name evidence="1" type="ORF">AC579_4138</name>
</gene>
<dbReference type="SUPFAM" id="SSF51182">
    <property type="entry name" value="RmlC-like cupins"/>
    <property type="match status" value="1"/>
</dbReference>
<name>A0A139I221_9PEZI</name>